<evidence type="ECO:0000256" key="2">
    <source>
        <dbReference type="ARBA" id="ARBA00010238"/>
    </source>
</evidence>
<keyword evidence="4 6" id="KW-0732">Signal</keyword>
<evidence type="ECO:0000256" key="3">
    <source>
        <dbReference type="ARBA" id="ARBA00022525"/>
    </source>
</evidence>
<dbReference type="AlphaFoldDB" id="A0AAU9YPX7"/>
<dbReference type="GO" id="GO:0005615">
    <property type="term" value="C:extracellular space"/>
    <property type="evidence" value="ECO:0007669"/>
    <property type="project" value="TreeGrafter"/>
</dbReference>
<accession>A0AAU9YPX7</accession>
<protein>
    <submittedName>
        <fullName evidence="7">Svs5 protein</fullName>
    </submittedName>
</protein>
<dbReference type="Pfam" id="PF17381">
    <property type="entry name" value="Svs_4_5_6"/>
    <property type="match status" value="1"/>
</dbReference>
<comment type="similarity">
    <text evidence="2">Belongs to the SVP2/SVP5/SVP6 family.</text>
</comment>
<evidence type="ECO:0000256" key="5">
    <source>
        <dbReference type="SAM" id="MobiDB-lite"/>
    </source>
</evidence>
<evidence type="ECO:0000256" key="1">
    <source>
        <dbReference type="ARBA" id="ARBA00004239"/>
    </source>
</evidence>
<feature type="region of interest" description="Disordered" evidence="5">
    <location>
        <begin position="36"/>
        <end position="118"/>
    </location>
</feature>
<dbReference type="PANTHER" id="PTHR17498">
    <property type="entry name" value="SEMINAL VESICLE SECRETORY PROTEIN 6-RELATED"/>
    <property type="match status" value="1"/>
</dbReference>
<dbReference type="Proteomes" id="UP001152836">
    <property type="component" value="Unassembled WGS sequence"/>
</dbReference>
<feature type="compositionally biased region" description="Polar residues" evidence="5">
    <location>
        <begin position="106"/>
        <end position="118"/>
    </location>
</feature>
<gene>
    <name evidence="7" type="primary">Svs5</name>
    <name evidence="7" type="ORF">PHOROB_LOCUS831</name>
</gene>
<comment type="caution">
    <text evidence="7">The sequence shown here is derived from an EMBL/GenBank/DDBJ whole genome shotgun (WGS) entry which is preliminary data.</text>
</comment>
<evidence type="ECO:0000313" key="7">
    <source>
        <dbReference type="EMBL" id="CAH6776827.1"/>
    </source>
</evidence>
<sequence length="118" mass="13176">MNPTSFFLLTLLLVLVTEPASGRFHDKFSQDTSENLELKTLGSSGGSSSSHDEFSHSESSWSAFKSKSPRTTITEEVFEERKQKQGNDDGNLNFKTRASEEEGMSSFKTRMKTQITGK</sequence>
<comment type="subcellular location">
    <subcellularLocation>
        <location evidence="1">Secreted</location>
        <location evidence="1">Extracellular space</location>
    </subcellularLocation>
</comment>
<keyword evidence="3" id="KW-0964">Secreted</keyword>
<evidence type="ECO:0000256" key="4">
    <source>
        <dbReference type="ARBA" id="ARBA00022729"/>
    </source>
</evidence>
<feature type="compositionally biased region" description="Low complexity" evidence="5">
    <location>
        <begin position="57"/>
        <end position="66"/>
    </location>
</feature>
<dbReference type="InterPro" id="IPR035409">
    <property type="entry name" value="Svs4/5/6"/>
</dbReference>
<proteinExistence type="inferred from homology"/>
<keyword evidence="8" id="KW-1185">Reference proteome</keyword>
<reference evidence="7" key="1">
    <citation type="submission" date="2022-06" db="EMBL/GenBank/DDBJ databases">
        <authorList>
            <person name="Andreotti S."/>
            <person name="Wyler E."/>
        </authorList>
    </citation>
    <scope>NUCLEOTIDE SEQUENCE</scope>
</reference>
<name>A0AAU9YPX7_PHORO</name>
<feature type="chain" id="PRO_5043728969" evidence="6">
    <location>
        <begin position="23"/>
        <end position="118"/>
    </location>
</feature>
<dbReference type="EMBL" id="CALSGD010000043">
    <property type="protein sequence ID" value="CAH6776827.1"/>
    <property type="molecule type" value="Genomic_DNA"/>
</dbReference>
<dbReference type="PANTHER" id="PTHR17498:SF3">
    <property type="entry name" value="SEMINAL VESICLE SECRETORY PROTEIN 5"/>
    <property type="match status" value="1"/>
</dbReference>
<evidence type="ECO:0000313" key="8">
    <source>
        <dbReference type="Proteomes" id="UP001152836"/>
    </source>
</evidence>
<organism evidence="7 8">
    <name type="scientific">Phodopus roborovskii</name>
    <name type="common">Roborovski's desert hamster</name>
    <name type="synonym">Cricetulus roborovskii</name>
    <dbReference type="NCBI Taxonomy" id="109678"/>
    <lineage>
        <taxon>Eukaryota</taxon>
        <taxon>Metazoa</taxon>
        <taxon>Chordata</taxon>
        <taxon>Craniata</taxon>
        <taxon>Vertebrata</taxon>
        <taxon>Euteleostomi</taxon>
        <taxon>Mammalia</taxon>
        <taxon>Eutheria</taxon>
        <taxon>Euarchontoglires</taxon>
        <taxon>Glires</taxon>
        <taxon>Rodentia</taxon>
        <taxon>Myomorpha</taxon>
        <taxon>Muroidea</taxon>
        <taxon>Cricetidae</taxon>
        <taxon>Cricetinae</taxon>
        <taxon>Phodopus</taxon>
    </lineage>
</organism>
<feature type="signal peptide" evidence="6">
    <location>
        <begin position="1"/>
        <end position="22"/>
    </location>
</feature>
<evidence type="ECO:0000256" key="6">
    <source>
        <dbReference type="SAM" id="SignalP"/>
    </source>
</evidence>